<keyword evidence="3" id="KW-1185">Reference proteome</keyword>
<protein>
    <submittedName>
        <fullName evidence="2">Uncharacterized protein</fullName>
    </submittedName>
</protein>
<dbReference type="Proteomes" id="UP000719412">
    <property type="component" value="Unassembled WGS sequence"/>
</dbReference>
<dbReference type="EMBL" id="JABDTM020002248">
    <property type="protein sequence ID" value="KAH0822447.1"/>
    <property type="molecule type" value="Genomic_DNA"/>
</dbReference>
<proteinExistence type="predicted"/>
<evidence type="ECO:0000313" key="3">
    <source>
        <dbReference type="Proteomes" id="UP000719412"/>
    </source>
</evidence>
<reference evidence="2" key="2">
    <citation type="submission" date="2021-08" db="EMBL/GenBank/DDBJ databases">
        <authorList>
            <person name="Eriksson T."/>
        </authorList>
    </citation>
    <scope>NUCLEOTIDE SEQUENCE</scope>
    <source>
        <strain evidence="2">Stoneville</strain>
        <tissue evidence="2">Whole head</tissue>
    </source>
</reference>
<feature type="compositionally biased region" description="Low complexity" evidence="1">
    <location>
        <begin position="1"/>
        <end position="25"/>
    </location>
</feature>
<feature type="compositionally biased region" description="Polar residues" evidence="1">
    <location>
        <begin position="26"/>
        <end position="37"/>
    </location>
</feature>
<name>A0A8J6HYA2_TENMO</name>
<comment type="caution">
    <text evidence="2">The sequence shown here is derived from an EMBL/GenBank/DDBJ whole genome shotgun (WGS) entry which is preliminary data.</text>
</comment>
<organism evidence="2 3">
    <name type="scientific">Tenebrio molitor</name>
    <name type="common">Yellow mealworm beetle</name>
    <dbReference type="NCBI Taxonomy" id="7067"/>
    <lineage>
        <taxon>Eukaryota</taxon>
        <taxon>Metazoa</taxon>
        <taxon>Ecdysozoa</taxon>
        <taxon>Arthropoda</taxon>
        <taxon>Hexapoda</taxon>
        <taxon>Insecta</taxon>
        <taxon>Pterygota</taxon>
        <taxon>Neoptera</taxon>
        <taxon>Endopterygota</taxon>
        <taxon>Coleoptera</taxon>
        <taxon>Polyphaga</taxon>
        <taxon>Cucujiformia</taxon>
        <taxon>Tenebrionidae</taxon>
        <taxon>Tenebrio</taxon>
    </lineage>
</organism>
<reference evidence="2" key="1">
    <citation type="journal article" date="2020" name="J Insects Food Feed">
        <title>The yellow mealworm (Tenebrio molitor) genome: a resource for the emerging insects as food and feed industry.</title>
        <authorList>
            <person name="Eriksson T."/>
            <person name="Andere A."/>
            <person name="Kelstrup H."/>
            <person name="Emery V."/>
            <person name="Picard C."/>
        </authorList>
    </citation>
    <scope>NUCLEOTIDE SEQUENCE</scope>
    <source>
        <strain evidence="2">Stoneville</strain>
        <tissue evidence="2">Whole head</tissue>
    </source>
</reference>
<dbReference type="AlphaFoldDB" id="A0A8J6HYA2"/>
<accession>A0A8J6HYA2</accession>
<feature type="region of interest" description="Disordered" evidence="1">
    <location>
        <begin position="1"/>
        <end position="39"/>
    </location>
</feature>
<gene>
    <name evidence="2" type="ORF">GEV33_000344</name>
</gene>
<evidence type="ECO:0000313" key="2">
    <source>
        <dbReference type="EMBL" id="KAH0822447.1"/>
    </source>
</evidence>
<feature type="compositionally biased region" description="Basic and acidic residues" evidence="1">
    <location>
        <begin position="59"/>
        <end position="94"/>
    </location>
</feature>
<evidence type="ECO:0000256" key="1">
    <source>
        <dbReference type="SAM" id="MobiDB-lite"/>
    </source>
</evidence>
<sequence>MTSSTSRASRPGAASAASKAGSSISDWQSPSTDTTGSMVYFKGNVSDATSLFMGDSEEEEKRAFDYQDFRHRADSKQKTDSKHKTDTQSKHFDL</sequence>
<feature type="region of interest" description="Disordered" evidence="1">
    <location>
        <begin position="52"/>
        <end position="94"/>
    </location>
</feature>